<keyword evidence="4" id="KW-0472">Membrane</keyword>
<keyword evidence="2" id="KW-0238">DNA-binding</keyword>
<evidence type="ECO:0000256" key="3">
    <source>
        <dbReference type="ARBA" id="ARBA00023163"/>
    </source>
</evidence>
<dbReference type="InterPro" id="IPR018062">
    <property type="entry name" value="HTH_AraC-typ_CS"/>
</dbReference>
<evidence type="ECO:0000256" key="1">
    <source>
        <dbReference type="ARBA" id="ARBA00023015"/>
    </source>
</evidence>
<proteinExistence type="predicted"/>
<dbReference type="InterPro" id="IPR020449">
    <property type="entry name" value="Tscrpt_reg_AraC-type_HTH"/>
</dbReference>
<dbReference type="Proteomes" id="UP000249260">
    <property type="component" value="Unassembled WGS sequence"/>
</dbReference>
<dbReference type="EMBL" id="QLUW01000001">
    <property type="protein sequence ID" value="RAP78532.1"/>
    <property type="molecule type" value="Genomic_DNA"/>
</dbReference>
<accession>A0A328U8V8</accession>
<dbReference type="Pfam" id="PF12833">
    <property type="entry name" value="HTH_18"/>
    <property type="match status" value="1"/>
</dbReference>
<dbReference type="PROSITE" id="PS01124">
    <property type="entry name" value="HTH_ARAC_FAMILY_2"/>
    <property type="match status" value="1"/>
</dbReference>
<dbReference type="OrthoDB" id="2483982at2"/>
<feature type="domain" description="HTH araC/xylS-type" evidence="5">
    <location>
        <begin position="668"/>
        <end position="767"/>
    </location>
</feature>
<protein>
    <recommendedName>
        <fullName evidence="5">HTH araC/xylS-type domain-containing protein</fullName>
    </recommendedName>
</protein>
<dbReference type="SMART" id="SM00342">
    <property type="entry name" value="HTH_ARAC"/>
    <property type="match status" value="1"/>
</dbReference>
<reference evidence="6 7" key="1">
    <citation type="submission" date="2018-06" db="EMBL/GenBank/DDBJ databases">
        <title>Paenibacillus montanisoli sp. nov., isolated from mountain area soil.</title>
        <authorList>
            <person name="Wu M."/>
        </authorList>
    </citation>
    <scope>NUCLEOTIDE SEQUENCE [LARGE SCALE GENOMIC DNA]</scope>
    <source>
        <strain evidence="6 7">RA17</strain>
    </source>
</reference>
<dbReference type="GO" id="GO:0043565">
    <property type="term" value="F:sequence-specific DNA binding"/>
    <property type="evidence" value="ECO:0007669"/>
    <property type="project" value="InterPro"/>
</dbReference>
<dbReference type="PANTHER" id="PTHR43280">
    <property type="entry name" value="ARAC-FAMILY TRANSCRIPTIONAL REGULATOR"/>
    <property type="match status" value="1"/>
</dbReference>
<dbReference type="PRINTS" id="PR00032">
    <property type="entry name" value="HTHARAC"/>
</dbReference>
<dbReference type="InterPro" id="IPR018060">
    <property type="entry name" value="HTH_AraC"/>
</dbReference>
<name>A0A328U8V8_9BACL</name>
<gene>
    <name evidence="6" type="ORF">DL346_08965</name>
</gene>
<evidence type="ECO:0000313" key="7">
    <source>
        <dbReference type="Proteomes" id="UP000249260"/>
    </source>
</evidence>
<dbReference type="PROSITE" id="PS00041">
    <property type="entry name" value="HTH_ARAC_FAMILY_1"/>
    <property type="match status" value="1"/>
</dbReference>
<keyword evidence="4" id="KW-1133">Transmembrane helix</keyword>
<dbReference type="InterPro" id="IPR009057">
    <property type="entry name" value="Homeodomain-like_sf"/>
</dbReference>
<feature type="transmembrane region" description="Helical" evidence="4">
    <location>
        <begin position="305"/>
        <end position="323"/>
    </location>
</feature>
<sequence>MLNEISLKQMYIRIFLIMTIFFTMIIIPFSLFLTRQFSQYALEDIDRFTLDKMNQTIQNTEFVLKNIQTSGLQIYEDQRIRSWLIAQEESPTLQYKANEAIRWYLNTEPFIHSAYLINFSTKRVIYSQGEIAGDSRKVGISVFDDFFDQEMLHLVQNNRPHFLRFISHEMTSAQPGLDSNRSKTQALALIIPSVPSNKLENGYLILLLNNQLLETYLLQWNESARSEVMLINYSGEVVLGHQKSEYFKIAKSNYVKDRFGRFDWNFAGKNYSVRYADMETIGWILLHITPTEQWEKNLNGFQNKIIWSCVILLVTAVIMSFWISRKNYKPFSELVQQIQQKFKIDAVGRETARHFNEVEVIKHSFDTLLGKIDQLDHAMKSNQSLVKEEYIRQWVLSGKLTKPIKEYLSRESDLLHSEHIRLAVIRIDAYPSFSDAYDFSSRKLLKYAMGNIAIEVLGNKAEKGEVIDFASDHIVLLIDSMQYEKTELTSMFLEIKKQLLHWIHISASIAVSKPQAHEADLHFVYENIYELSMMKFITGQERIYHEEDHPEPKPVSLTLLDEQVLDEMLNCTRLGQKDQMKNCLNILISHMYALPYTECKLQLIQITYWIYKSFKQINLAQGITGIEEQLSHFETIKEAAEWLESQLLSYMEQMQQRKKHNRKEELISEIIEYIKKNLFNPMLSIQMISSHVSLSENYVLQIFKDVMDLSVSNFILDLRIKHVQNLLITTDWSISEIAEQTGFQTKSHFYTTFKKMTGMTPAQYRDAMEGGKFL</sequence>
<evidence type="ECO:0000259" key="5">
    <source>
        <dbReference type="PROSITE" id="PS01124"/>
    </source>
</evidence>
<dbReference type="PANTHER" id="PTHR43280:SF14">
    <property type="entry name" value="MELIBIOSE OPERON REGULATORY PROTEIN"/>
    <property type="match status" value="1"/>
</dbReference>
<feature type="transmembrane region" description="Helical" evidence="4">
    <location>
        <begin position="12"/>
        <end position="33"/>
    </location>
</feature>
<dbReference type="RefSeq" id="WP_112881655.1">
    <property type="nucleotide sequence ID" value="NZ_QLUW01000001.1"/>
</dbReference>
<evidence type="ECO:0000256" key="2">
    <source>
        <dbReference type="ARBA" id="ARBA00023125"/>
    </source>
</evidence>
<dbReference type="AlphaFoldDB" id="A0A328U8V8"/>
<comment type="caution">
    <text evidence="6">The sequence shown here is derived from an EMBL/GenBank/DDBJ whole genome shotgun (WGS) entry which is preliminary data.</text>
</comment>
<keyword evidence="1" id="KW-0805">Transcription regulation</keyword>
<keyword evidence="7" id="KW-1185">Reference proteome</keyword>
<keyword evidence="3" id="KW-0804">Transcription</keyword>
<dbReference type="SUPFAM" id="SSF46689">
    <property type="entry name" value="Homeodomain-like"/>
    <property type="match status" value="1"/>
</dbReference>
<dbReference type="GO" id="GO:0003700">
    <property type="term" value="F:DNA-binding transcription factor activity"/>
    <property type="evidence" value="ECO:0007669"/>
    <property type="project" value="InterPro"/>
</dbReference>
<evidence type="ECO:0000313" key="6">
    <source>
        <dbReference type="EMBL" id="RAP78532.1"/>
    </source>
</evidence>
<organism evidence="6 7">
    <name type="scientific">Paenibacillus montanisoli</name>
    <dbReference type="NCBI Taxonomy" id="2081970"/>
    <lineage>
        <taxon>Bacteria</taxon>
        <taxon>Bacillati</taxon>
        <taxon>Bacillota</taxon>
        <taxon>Bacilli</taxon>
        <taxon>Bacillales</taxon>
        <taxon>Paenibacillaceae</taxon>
        <taxon>Paenibacillus</taxon>
    </lineage>
</organism>
<keyword evidence="4" id="KW-0812">Transmembrane</keyword>
<dbReference type="Gene3D" id="1.10.10.60">
    <property type="entry name" value="Homeodomain-like"/>
    <property type="match status" value="2"/>
</dbReference>
<evidence type="ECO:0000256" key="4">
    <source>
        <dbReference type="SAM" id="Phobius"/>
    </source>
</evidence>